<comment type="caution">
    <text evidence="1">The sequence shown here is derived from an EMBL/GenBank/DDBJ whole genome shotgun (WGS) entry which is preliminary data.</text>
</comment>
<evidence type="ECO:0000313" key="2">
    <source>
        <dbReference type="Proteomes" id="UP001297272"/>
    </source>
</evidence>
<reference evidence="1 2" key="1">
    <citation type="submission" date="2021-03" db="EMBL/GenBank/DDBJ databases">
        <title>Tianweitania aestuarii sp. nov., isolated from a tidal flat.</title>
        <authorList>
            <person name="Park S."/>
            <person name="Yoon J.-H."/>
        </authorList>
    </citation>
    <scope>NUCLEOTIDE SEQUENCE [LARGE SCALE GENOMIC DNA]</scope>
    <source>
        <strain evidence="1 2">BSSL-BM11</strain>
    </source>
</reference>
<dbReference type="RefSeq" id="WP_213983637.1">
    <property type="nucleotide sequence ID" value="NZ_JAFMNX010000001.1"/>
</dbReference>
<proteinExistence type="predicted"/>
<dbReference type="Proteomes" id="UP001297272">
    <property type="component" value="Unassembled WGS sequence"/>
</dbReference>
<accession>A0ABS5RSN3</accession>
<sequence length="181" mass="20412">MTTNDDALLAAMFGEPQEQGPVLTEADLEGEVWERAYEWADGFSDIYGCDHVSRERLTVAFASAIKEASAPPHESFDETVKRFTTFVFAEGDVSIQMVKAHIKQFAEAIRPRVEFDEAMMVKMMERHNEMSAKICELKTQLLSTEIVEVVTANRQTFTVPDGFEAVRDLEGRATGEIRRLT</sequence>
<evidence type="ECO:0000313" key="1">
    <source>
        <dbReference type="EMBL" id="MBS9720066.1"/>
    </source>
</evidence>
<organism evidence="1 2">
    <name type="scientific">Tianweitania aestuarii</name>
    <dbReference type="NCBI Taxonomy" id="2814886"/>
    <lineage>
        <taxon>Bacteria</taxon>
        <taxon>Pseudomonadati</taxon>
        <taxon>Pseudomonadota</taxon>
        <taxon>Alphaproteobacteria</taxon>
        <taxon>Hyphomicrobiales</taxon>
        <taxon>Phyllobacteriaceae</taxon>
        <taxon>Tianweitania</taxon>
    </lineage>
</organism>
<dbReference type="EMBL" id="JAFMNX010000001">
    <property type="protein sequence ID" value="MBS9720066.1"/>
    <property type="molecule type" value="Genomic_DNA"/>
</dbReference>
<protein>
    <submittedName>
        <fullName evidence="1">Uncharacterized protein</fullName>
    </submittedName>
</protein>
<name>A0ABS5RSN3_9HYPH</name>
<keyword evidence="2" id="KW-1185">Reference proteome</keyword>
<gene>
    <name evidence="1" type="ORF">JYU29_05110</name>
</gene>